<protein>
    <submittedName>
        <fullName evidence="6">Fructuronate reductase</fullName>
        <ecNumber evidence="6">1.1.1.-</ecNumber>
    </submittedName>
    <submittedName>
        <fullName evidence="5">Mannitol dehydrogenase family protein</fullName>
    </submittedName>
</protein>
<dbReference type="EMBL" id="JADMCD010000003">
    <property type="protein sequence ID" value="MBF8640841.1"/>
    <property type="molecule type" value="Genomic_DNA"/>
</dbReference>
<dbReference type="Gene3D" id="1.10.1040.10">
    <property type="entry name" value="N-(1-d-carboxylethyl)-l-norvaline Dehydrogenase, domain 2"/>
    <property type="match status" value="1"/>
</dbReference>
<name>A0A2X2CF52_PSELU</name>
<dbReference type="GO" id="GO:0016616">
    <property type="term" value="F:oxidoreductase activity, acting on the CH-OH group of donors, NAD or NADP as acceptor"/>
    <property type="evidence" value="ECO:0007669"/>
    <property type="project" value="TreeGrafter"/>
</dbReference>
<evidence type="ECO:0000313" key="8">
    <source>
        <dbReference type="Proteomes" id="UP000626180"/>
    </source>
</evidence>
<reference evidence="5 8" key="2">
    <citation type="submission" date="2020-10" db="EMBL/GenBank/DDBJ databases">
        <title>Genome sequences of Pseudomonas isolates.</title>
        <authorList>
            <person name="Wessels L."/>
            <person name="Reich F."/>
            <person name="Hammerl J."/>
        </authorList>
    </citation>
    <scope>NUCLEOTIDE SEQUENCE [LARGE SCALE GENOMIC DNA]</scope>
    <source>
        <strain evidence="5 8">20-MO00624-0</strain>
    </source>
</reference>
<accession>A0A2X2CF52</accession>
<dbReference type="PANTHER" id="PTHR43362:SF1">
    <property type="entry name" value="MANNITOL DEHYDROGENASE 2-RELATED"/>
    <property type="match status" value="1"/>
</dbReference>
<evidence type="ECO:0000259" key="3">
    <source>
        <dbReference type="Pfam" id="PF01232"/>
    </source>
</evidence>
<evidence type="ECO:0000259" key="4">
    <source>
        <dbReference type="Pfam" id="PF08125"/>
    </source>
</evidence>
<organism evidence="6 7">
    <name type="scientific">Pseudomonas luteola</name>
    <dbReference type="NCBI Taxonomy" id="47886"/>
    <lineage>
        <taxon>Bacteria</taxon>
        <taxon>Pseudomonadati</taxon>
        <taxon>Pseudomonadota</taxon>
        <taxon>Gammaproteobacteria</taxon>
        <taxon>Pseudomonadales</taxon>
        <taxon>Pseudomonadaceae</taxon>
        <taxon>Pseudomonas</taxon>
    </lineage>
</organism>
<dbReference type="SUPFAM" id="SSF51735">
    <property type="entry name" value="NAD(P)-binding Rossmann-fold domains"/>
    <property type="match status" value="1"/>
</dbReference>
<dbReference type="SUPFAM" id="SSF48179">
    <property type="entry name" value="6-phosphogluconate dehydrogenase C-terminal domain-like"/>
    <property type="match status" value="1"/>
</dbReference>
<sequence length="485" mass="53633">MREVERYPSTYPKPIIGIVHLGLGAFHRAHQAVYLERTLARHGGGEWGICSANIRSNRVLVDQLRAQGCRYHVAEYRDSEHVALREIAALQEVLYAGEDGEDKEALLERMADPATRMVTLTVTEKGYCLSPATGQLRVDDPNIVHDIRTPHAPRTAPGLLVEALRRRHARGIAPFTVLCCDNMPDNGQRTRQAVTQLAAAQDERLAAWISQEVAFPCSMVDRIVPAMTDASFETLRQLGCEDSAAVIGEAFSQWVIEDQFPQGRPDWEQEGVQMVTDVRPFETMKLRLLNGSHSLLAYVGALVGHTTVYDAMNDPALVRLIRHYMKDEAMPTLEMPAGIDLNAYADDLIARFRNDSLQHRLHQIAMDGSQKLPQRWLSGTEARLAQGGGISCIAFGVAAWIEYCSGQSSQGAHEVNDPLRDTFAELHAHRQGGALVEAFLGLMDVFPASLTEQEGFRQAVHQAYRVLSTQGIAAALAEATNNNNH</sequence>
<dbReference type="RefSeq" id="WP_010798289.1">
    <property type="nucleotide sequence ID" value="NZ_CP069262.1"/>
</dbReference>
<dbReference type="AlphaFoldDB" id="A0A2X2CF52"/>
<dbReference type="Proteomes" id="UP000626180">
    <property type="component" value="Unassembled WGS sequence"/>
</dbReference>
<evidence type="ECO:0000313" key="5">
    <source>
        <dbReference type="EMBL" id="MBF8640841.1"/>
    </source>
</evidence>
<dbReference type="Pfam" id="PF01232">
    <property type="entry name" value="Mannitol_dh"/>
    <property type="match status" value="1"/>
</dbReference>
<reference evidence="6 7" key="1">
    <citation type="submission" date="2018-06" db="EMBL/GenBank/DDBJ databases">
        <authorList>
            <consortium name="Pathogen Informatics"/>
            <person name="Doyle S."/>
        </authorList>
    </citation>
    <scope>NUCLEOTIDE SEQUENCE [LARGE SCALE GENOMIC DNA]</scope>
    <source>
        <strain evidence="6 7">NCTC11842</strain>
    </source>
</reference>
<feature type="domain" description="Mannitol dehydrogenase N-terminal" evidence="3">
    <location>
        <begin position="17"/>
        <end position="268"/>
    </location>
</feature>
<dbReference type="InterPro" id="IPR013328">
    <property type="entry name" value="6PGD_dom2"/>
</dbReference>
<dbReference type="InterPro" id="IPR000669">
    <property type="entry name" value="Mannitol_DH"/>
</dbReference>
<dbReference type="InterPro" id="IPR008927">
    <property type="entry name" value="6-PGluconate_DH-like_C_sf"/>
</dbReference>
<dbReference type="Proteomes" id="UP000250443">
    <property type="component" value="Unassembled WGS sequence"/>
</dbReference>
<dbReference type="PRINTS" id="PR00084">
    <property type="entry name" value="MTLDHDRGNASE"/>
</dbReference>
<dbReference type="InterPro" id="IPR036291">
    <property type="entry name" value="NAD(P)-bd_dom_sf"/>
</dbReference>
<evidence type="ECO:0000313" key="6">
    <source>
        <dbReference type="EMBL" id="SPZ06238.1"/>
    </source>
</evidence>
<dbReference type="GO" id="GO:0019594">
    <property type="term" value="P:mannitol metabolic process"/>
    <property type="evidence" value="ECO:0007669"/>
    <property type="project" value="InterPro"/>
</dbReference>
<dbReference type="InterPro" id="IPR050988">
    <property type="entry name" value="Mannitol_DH/Oxidoreductase"/>
</dbReference>
<dbReference type="Pfam" id="PF08125">
    <property type="entry name" value="Mannitol_dh_C"/>
    <property type="match status" value="1"/>
</dbReference>
<evidence type="ECO:0000256" key="1">
    <source>
        <dbReference type="ARBA" id="ARBA00023002"/>
    </source>
</evidence>
<evidence type="ECO:0000313" key="7">
    <source>
        <dbReference type="Proteomes" id="UP000250443"/>
    </source>
</evidence>
<dbReference type="InterPro" id="IPR023027">
    <property type="entry name" value="Mannitol_DH_CS"/>
</dbReference>
<dbReference type="InterPro" id="IPR013118">
    <property type="entry name" value="Mannitol_DH_C"/>
</dbReference>
<dbReference type="EC" id="1.1.1.-" evidence="6"/>
<dbReference type="PROSITE" id="PS00974">
    <property type="entry name" value="MANNITOL_DHGENASE"/>
    <property type="match status" value="1"/>
</dbReference>
<evidence type="ECO:0000256" key="2">
    <source>
        <dbReference type="ARBA" id="ARBA00023027"/>
    </source>
</evidence>
<dbReference type="InterPro" id="IPR013131">
    <property type="entry name" value="Mannitol_DH_N"/>
</dbReference>
<keyword evidence="2" id="KW-0520">NAD</keyword>
<keyword evidence="8" id="KW-1185">Reference proteome</keyword>
<dbReference type="Gene3D" id="3.40.50.720">
    <property type="entry name" value="NAD(P)-binding Rossmann-like Domain"/>
    <property type="match status" value="1"/>
</dbReference>
<dbReference type="EMBL" id="UAUF01000011">
    <property type="protein sequence ID" value="SPZ06238.1"/>
    <property type="molecule type" value="Genomic_DNA"/>
</dbReference>
<gene>
    <name evidence="6" type="primary">por_2</name>
    <name evidence="5" type="ORF">IRZ65_09110</name>
    <name evidence="6" type="ORF">NCTC11842_02131</name>
</gene>
<dbReference type="PANTHER" id="PTHR43362">
    <property type="entry name" value="MANNITOL DEHYDROGENASE DSF1-RELATED"/>
    <property type="match status" value="1"/>
</dbReference>
<keyword evidence="1 6" id="KW-0560">Oxidoreductase</keyword>
<proteinExistence type="predicted"/>
<feature type="domain" description="Mannitol dehydrogenase C-terminal" evidence="4">
    <location>
        <begin position="277"/>
        <end position="465"/>
    </location>
</feature>